<reference evidence="3" key="1">
    <citation type="journal article" date="2019" name="Int. J. Syst. Evol. Microbiol.">
        <title>The Global Catalogue of Microorganisms (GCM) 10K type strain sequencing project: providing services to taxonomists for standard genome sequencing and annotation.</title>
        <authorList>
            <consortium name="The Broad Institute Genomics Platform"/>
            <consortium name="The Broad Institute Genome Sequencing Center for Infectious Disease"/>
            <person name="Wu L."/>
            <person name="Ma J."/>
        </authorList>
    </citation>
    <scope>NUCLEOTIDE SEQUENCE [LARGE SCALE GENOMIC DNA]</scope>
    <source>
        <strain evidence="3">JCM 17664</strain>
    </source>
</reference>
<dbReference type="Proteomes" id="UP001501207">
    <property type="component" value="Unassembled WGS sequence"/>
</dbReference>
<keyword evidence="1" id="KW-0732">Signal</keyword>
<keyword evidence="3" id="KW-1185">Reference proteome</keyword>
<protein>
    <submittedName>
        <fullName evidence="2">Uncharacterized protein</fullName>
    </submittedName>
</protein>
<evidence type="ECO:0000313" key="3">
    <source>
        <dbReference type="Proteomes" id="UP001501207"/>
    </source>
</evidence>
<dbReference type="EMBL" id="BAABFN010000005">
    <property type="protein sequence ID" value="GAA4313203.1"/>
    <property type="molecule type" value="Genomic_DNA"/>
</dbReference>
<organism evidence="2 3">
    <name type="scientific">Compostibacter hankyongensis</name>
    <dbReference type="NCBI Taxonomy" id="1007089"/>
    <lineage>
        <taxon>Bacteria</taxon>
        <taxon>Pseudomonadati</taxon>
        <taxon>Bacteroidota</taxon>
        <taxon>Chitinophagia</taxon>
        <taxon>Chitinophagales</taxon>
        <taxon>Chitinophagaceae</taxon>
        <taxon>Compostibacter</taxon>
    </lineage>
</organism>
<gene>
    <name evidence="2" type="ORF">GCM10023143_23310</name>
</gene>
<proteinExistence type="predicted"/>
<feature type="chain" id="PRO_5045906501" evidence="1">
    <location>
        <begin position="26"/>
        <end position="152"/>
    </location>
</feature>
<dbReference type="RefSeq" id="WP_344979469.1">
    <property type="nucleotide sequence ID" value="NZ_BAABFN010000005.1"/>
</dbReference>
<feature type="signal peptide" evidence="1">
    <location>
        <begin position="1"/>
        <end position="25"/>
    </location>
</feature>
<evidence type="ECO:0000313" key="2">
    <source>
        <dbReference type="EMBL" id="GAA4313203.1"/>
    </source>
</evidence>
<accession>A0ABP8FXT7</accession>
<comment type="caution">
    <text evidence="2">The sequence shown here is derived from an EMBL/GenBank/DDBJ whole genome shotgun (WGS) entry which is preliminary data.</text>
</comment>
<name>A0ABP8FXT7_9BACT</name>
<sequence>MKQTLSVLSAALTAALLSSCLKETAPDPIIIDPLTWTHSTAWVETEIKTGTAGWETVTNSNELTLWWDYADSSQTNINGAYHYYPENLGINIDTMGYMQTKDSSLLYINFASDGQKDSAQVQYLIDDDSSLVICNTSADPAIAIRFRKKGVR</sequence>
<evidence type="ECO:0000256" key="1">
    <source>
        <dbReference type="SAM" id="SignalP"/>
    </source>
</evidence>
<dbReference type="PROSITE" id="PS51257">
    <property type="entry name" value="PROKAR_LIPOPROTEIN"/>
    <property type="match status" value="1"/>
</dbReference>